<keyword evidence="2" id="KW-1185">Reference proteome</keyword>
<accession>A0AAD6QGD3</accession>
<comment type="caution">
    <text evidence="1">The sequence shown here is derived from an EMBL/GenBank/DDBJ whole genome shotgun (WGS) entry which is preliminary data.</text>
</comment>
<proteinExistence type="predicted"/>
<dbReference type="Proteomes" id="UP001164929">
    <property type="component" value="Chromosome 7"/>
</dbReference>
<dbReference type="AlphaFoldDB" id="A0AAD6QGD3"/>
<protein>
    <submittedName>
        <fullName evidence="1">Uncharacterized protein</fullName>
    </submittedName>
</protein>
<reference evidence="1" key="1">
    <citation type="journal article" date="2023" name="Mol. Ecol. Resour.">
        <title>Chromosome-level genome assembly of a triploid poplar Populus alba 'Berolinensis'.</title>
        <authorList>
            <person name="Chen S."/>
            <person name="Yu Y."/>
            <person name="Wang X."/>
            <person name="Wang S."/>
            <person name="Zhang T."/>
            <person name="Zhou Y."/>
            <person name="He R."/>
            <person name="Meng N."/>
            <person name="Wang Y."/>
            <person name="Liu W."/>
            <person name="Liu Z."/>
            <person name="Liu J."/>
            <person name="Guo Q."/>
            <person name="Huang H."/>
            <person name="Sederoff R.R."/>
            <person name="Wang G."/>
            <person name="Qu G."/>
            <person name="Chen S."/>
        </authorList>
    </citation>
    <scope>NUCLEOTIDE SEQUENCE</scope>
    <source>
        <strain evidence="1">SC-2020</strain>
    </source>
</reference>
<gene>
    <name evidence="1" type="ORF">NC653_018380</name>
</gene>
<sequence length="95" mass="11142">MTLSQILKHAFLEREKKVKRRQKERHSFLLDQACKKGEKRKALLRALLLLQSVCLINAETGPDHFVCLSRFFMAETDTLSFSKTPRKNAEEPRKR</sequence>
<name>A0AAD6QGD3_9ROSI</name>
<organism evidence="1 2">
    <name type="scientific">Populus alba x Populus x berolinensis</name>
    <dbReference type="NCBI Taxonomy" id="444605"/>
    <lineage>
        <taxon>Eukaryota</taxon>
        <taxon>Viridiplantae</taxon>
        <taxon>Streptophyta</taxon>
        <taxon>Embryophyta</taxon>
        <taxon>Tracheophyta</taxon>
        <taxon>Spermatophyta</taxon>
        <taxon>Magnoliopsida</taxon>
        <taxon>eudicotyledons</taxon>
        <taxon>Gunneridae</taxon>
        <taxon>Pentapetalae</taxon>
        <taxon>rosids</taxon>
        <taxon>fabids</taxon>
        <taxon>Malpighiales</taxon>
        <taxon>Salicaceae</taxon>
        <taxon>Saliceae</taxon>
        <taxon>Populus</taxon>
    </lineage>
</organism>
<evidence type="ECO:0000313" key="2">
    <source>
        <dbReference type="Proteomes" id="UP001164929"/>
    </source>
</evidence>
<dbReference type="EMBL" id="JAQIZT010000007">
    <property type="protein sequence ID" value="KAJ6989858.1"/>
    <property type="molecule type" value="Genomic_DNA"/>
</dbReference>
<evidence type="ECO:0000313" key="1">
    <source>
        <dbReference type="EMBL" id="KAJ6989858.1"/>
    </source>
</evidence>